<dbReference type="SUPFAM" id="SSF141072">
    <property type="entry name" value="CalX-like"/>
    <property type="match status" value="1"/>
</dbReference>
<dbReference type="EMBL" id="JBAFSM010000012">
    <property type="protein sequence ID" value="MEG3437100.1"/>
    <property type="molecule type" value="Genomic_DNA"/>
</dbReference>
<dbReference type="Proteomes" id="UP001328733">
    <property type="component" value="Unassembled WGS sequence"/>
</dbReference>
<keyword evidence="4" id="KW-0813">Transport</keyword>
<keyword evidence="9" id="KW-1185">Reference proteome</keyword>
<dbReference type="GO" id="GO:0030001">
    <property type="term" value="P:metal ion transport"/>
    <property type="evidence" value="ECO:0007669"/>
    <property type="project" value="TreeGrafter"/>
</dbReference>
<dbReference type="Gene3D" id="3.40.390.10">
    <property type="entry name" value="Collagenase (Catalytic Domain)"/>
    <property type="match status" value="1"/>
</dbReference>
<gene>
    <name evidence="8" type="ORF">V0288_08220</name>
</gene>
<evidence type="ECO:0000313" key="9">
    <source>
        <dbReference type="Proteomes" id="UP001328733"/>
    </source>
</evidence>
<dbReference type="GO" id="GO:0008270">
    <property type="term" value="F:zinc ion binding"/>
    <property type="evidence" value="ECO:0007669"/>
    <property type="project" value="InterPro"/>
</dbReference>
<evidence type="ECO:0000313" key="8">
    <source>
        <dbReference type="EMBL" id="MEG3437100.1"/>
    </source>
</evidence>
<dbReference type="InterPro" id="IPR006026">
    <property type="entry name" value="Peptidase_Metallo"/>
</dbReference>
<dbReference type="InterPro" id="IPR051171">
    <property type="entry name" value="CaCA"/>
</dbReference>
<feature type="compositionally biased region" description="Polar residues" evidence="5">
    <location>
        <begin position="22"/>
        <end position="32"/>
    </location>
</feature>
<protein>
    <submittedName>
        <fullName evidence="8">Calx-beta domain-containing protein</fullName>
    </submittedName>
</protein>
<dbReference type="GO" id="GO:0007154">
    <property type="term" value="P:cell communication"/>
    <property type="evidence" value="ECO:0007669"/>
    <property type="project" value="InterPro"/>
</dbReference>
<evidence type="ECO:0000256" key="3">
    <source>
        <dbReference type="ARBA" id="ARBA00022837"/>
    </source>
</evidence>
<sequence length="702" mass="74655">MRKLGDLDDSLIFSYQDLQGGSETRQKLTAGNRSVLPDNVPDEKLDSGASFNETPAPSRDERATFSRFASFSASSIGGNLDSFSKLLKSGDTNPLSTVSGEGISNIFTGSLPPHETNFSGIRCSCPACCASTTANFKPGNTTTTALQPVAATSTLSGDYQIDGLLSGYKWGFSWGNRVLSYSFYEDTVFNGSYYGSETGVREVSEGVKTNVRNILNWYGNALNITFQEVTETNTSTYGRLRFMLSNDPSYAYAYYPSSDSLASVTGDVHLNPNYDRLGDLNGFQNAAGSHGYVSLIHEIGHALGLKHSFESPALPTGEDNFTNTVMTYTFAGSEPATLMRYDLKALQYLYGANTGYNAGDTVYQFTGKGDRYSVNGQPLFNSFFASIKQLIWDGGGRDTLDFSGLAASSSGYRLNLNPGSIITERSGYNTTSDTFDIGTEIGYNVLIEDAINSGSSDDIFLNSVANTVGGYTAGRVVGADTIWNATNVDILDLAGYSSTAVTLTQNGNDLAIGLGSNGSVTVKNYYAGSNLQIRYSDTIVLPTISINDISLAEGNSGIQNAVFTLNLDKAFAQAVTVNYATANGTATAGSDYNATSGTVTFNAGETSKTVSVGVLGDTIVEGNETFTLALSNATNATIARAIGTATVQNDDVAPPAISINDISLNEGNSGIQNAVFTLNLDKAFAHQRHDRAGDRYGDRSKR</sequence>
<evidence type="ECO:0000259" key="6">
    <source>
        <dbReference type="SMART" id="SM00235"/>
    </source>
</evidence>
<dbReference type="InterPro" id="IPR038081">
    <property type="entry name" value="CalX-like_sf"/>
</dbReference>
<comment type="caution">
    <text evidence="8">The sequence shown here is derived from an EMBL/GenBank/DDBJ whole genome shotgun (WGS) entry which is preliminary data.</text>
</comment>
<feature type="domain" description="Calx-beta" evidence="7">
    <location>
        <begin position="536"/>
        <end position="631"/>
    </location>
</feature>
<proteinExistence type="predicted"/>
<feature type="region of interest" description="Disordered" evidence="5">
    <location>
        <begin position="22"/>
        <end position="61"/>
    </location>
</feature>
<dbReference type="AlphaFoldDB" id="A0AAW9QH42"/>
<evidence type="ECO:0000259" key="7">
    <source>
        <dbReference type="SMART" id="SM00237"/>
    </source>
</evidence>
<dbReference type="SUPFAM" id="SSF55486">
    <property type="entry name" value="Metalloproteases ('zincins'), catalytic domain"/>
    <property type="match status" value="1"/>
</dbReference>
<dbReference type="PANTHER" id="PTHR11878">
    <property type="entry name" value="SODIUM/CALCIUM EXCHANGER"/>
    <property type="match status" value="1"/>
</dbReference>
<dbReference type="SMART" id="SM00237">
    <property type="entry name" value="Calx_beta"/>
    <property type="match status" value="1"/>
</dbReference>
<dbReference type="RefSeq" id="WP_332864581.1">
    <property type="nucleotide sequence ID" value="NZ_JBAFSM010000012.1"/>
</dbReference>
<feature type="domain" description="Peptidase metallopeptidase" evidence="6">
    <location>
        <begin position="166"/>
        <end position="352"/>
    </location>
</feature>
<organism evidence="8 9">
    <name type="scientific">Pannus brasiliensis CCIBt3594</name>
    <dbReference type="NCBI Taxonomy" id="1427578"/>
    <lineage>
        <taxon>Bacteria</taxon>
        <taxon>Bacillati</taxon>
        <taxon>Cyanobacteriota</taxon>
        <taxon>Cyanophyceae</taxon>
        <taxon>Oscillatoriophycideae</taxon>
        <taxon>Chroococcales</taxon>
        <taxon>Microcystaceae</taxon>
        <taxon>Pannus</taxon>
    </lineage>
</organism>
<dbReference type="SMART" id="SM00235">
    <property type="entry name" value="ZnMc"/>
    <property type="match status" value="1"/>
</dbReference>
<reference evidence="8 9" key="1">
    <citation type="submission" date="2024-01" db="EMBL/GenBank/DDBJ databases">
        <title>Genomic insights into the taxonomy and metabolism of the cyanobacterium Pannus brasiliensis CCIBt3594.</title>
        <authorList>
            <person name="Machado M."/>
            <person name="Botero N.B."/>
            <person name="Andreote A.P.D."/>
            <person name="Feitosa A.M.T."/>
            <person name="Popin R."/>
            <person name="Sivonen K."/>
            <person name="Fiore M.F."/>
        </authorList>
    </citation>
    <scope>NUCLEOTIDE SEQUENCE [LARGE SCALE GENOMIC DNA]</scope>
    <source>
        <strain evidence="8 9">CCIBt3594</strain>
    </source>
</reference>
<dbReference type="InterPro" id="IPR024079">
    <property type="entry name" value="MetalloPept_cat_dom_sf"/>
</dbReference>
<dbReference type="InterPro" id="IPR034033">
    <property type="entry name" value="Serralysin-like"/>
</dbReference>
<evidence type="ECO:0000256" key="2">
    <source>
        <dbReference type="ARBA" id="ARBA00022737"/>
    </source>
</evidence>
<evidence type="ECO:0000256" key="1">
    <source>
        <dbReference type="ARBA" id="ARBA00022729"/>
    </source>
</evidence>
<keyword evidence="3" id="KW-0106">Calcium</keyword>
<keyword evidence="1" id="KW-0732">Signal</keyword>
<name>A0AAW9QH42_9CHRO</name>
<dbReference type="PANTHER" id="PTHR11878:SF65">
    <property type="entry name" value="NA_CA-EXCHANGE PROTEIN, ISOFORM G"/>
    <property type="match status" value="1"/>
</dbReference>
<keyword evidence="4" id="KW-0406">Ion transport</keyword>
<evidence type="ECO:0000256" key="5">
    <source>
        <dbReference type="SAM" id="MobiDB-lite"/>
    </source>
</evidence>
<accession>A0AAW9QH42</accession>
<evidence type="ECO:0000256" key="4">
    <source>
        <dbReference type="ARBA" id="ARBA00023065"/>
    </source>
</evidence>
<dbReference type="GO" id="GO:0008237">
    <property type="term" value="F:metallopeptidase activity"/>
    <property type="evidence" value="ECO:0007669"/>
    <property type="project" value="InterPro"/>
</dbReference>
<keyword evidence="2" id="KW-0677">Repeat</keyword>
<dbReference type="Gene3D" id="2.60.40.2030">
    <property type="match status" value="1"/>
</dbReference>
<dbReference type="CDD" id="cd04277">
    <property type="entry name" value="ZnMc_serralysin_like"/>
    <property type="match status" value="1"/>
</dbReference>
<dbReference type="InterPro" id="IPR003644">
    <property type="entry name" value="Calx_beta"/>
</dbReference>
<dbReference type="Pfam" id="PF03160">
    <property type="entry name" value="Calx-beta"/>
    <property type="match status" value="1"/>
</dbReference>
<dbReference type="GO" id="GO:0006508">
    <property type="term" value="P:proteolysis"/>
    <property type="evidence" value="ECO:0007669"/>
    <property type="project" value="InterPro"/>
</dbReference>
<dbReference type="GO" id="GO:0016020">
    <property type="term" value="C:membrane"/>
    <property type="evidence" value="ECO:0007669"/>
    <property type="project" value="InterPro"/>
</dbReference>